<dbReference type="AlphaFoldDB" id="A0A1V9X8B2"/>
<comment type="caution">
    <text evidence="6">The sequence shown here is derived from an EMBL/GenBank/DDBJ whole genome shotgun (WGS) entry which is preliminary data.</text>
</comment>
<protein>
    <submittedName>
        <fullName evidence="6">Reductase-like</fullName>
    </submittedName>
</protein>
<dbReference type="InterPro" id="IPR002347">
    <property type="entry name" value="SDR_fam"/>
</dbReference>
<keyword evidence="4" id="KW-0560">Oxidoreductase</keyword>
<reference evidence="6 7" key="1">
    <citation type="journal article" date="2017" name="Gigascience">
        <title>Draft genome of the honey bee ectoparasitic mite, Tropilaelaps mercedesae, is shaped by the parasitic life history.</title>
        <authorList>
            <person name="Dong X."/>
            <person name="Armstrong S.D."/>
            <person name="Xia D."/>
            <person name="Makepeace B.L."/>
            <person name="Darby A.C."/>
            <person name="Kadowaki T."/>
        </authorList>
    </citation>
    <scope>NUCLEOTIDE SEQUENCE [LARGE SCALE GENOMIC DNA]</scope>
    <source>
        <strain evidence="6">Wuxi-XJTLU</strain>
    </source>
</reference>
<dbReference type="PROSITE" id="PS00061">
    <property type="entry name" value="ADH_SHORT"/>
    <property type="match status" value="1"/>
</dbReference>
<dbReference type="PRINTS" id="PR00080">
    <property type="entry name" value="SDRFAMILY"/>
</dbReference>
<dbReference type="SMART" id="SM00822">
    <property type="entry name" value="PKS_KR"/>
    <property type="match status" value="1"/>
</dbReference>
<evidence type="ECO:0000259" key="5">
    <source>
        <dbReference type="SMART" id="SM00822"/>
    </source>
</evidence>
<dbReference type="Pfam" id="PF13561">
    <property type="entry name" value="adh_short_C2"/>
    <property type="match status" value="1"/>
</dbReference>
<accession>A0A1V9X8B2</accession>
<dbReference type="FunCoup" id="A0A1V9X8B2">
    <property type="interactions" value="188"/>
</dbReference>
<sequence length="310" mass="33375">MRRPHRWTGAAALERADVATDGRLLAQKGSSQISSRAELSGQLHPERKSCAFVQTDPRTMENRSPATLVNYGLKGKTVLVTGAGSGIGYVICQHLLKAGAHVIAVSKTLENLNRLKTECPSVETICLNLADWEATEHALKYTQADMVVNNAATAILEPVGSITEAAFNKTFNLNTKAIINVIQCCIPHMKTNRRGAIVNVSSQASIAALADHAVYAASKAALDSLTRVFALELGPYNIRVNSVNPTVTMTPMSQVGWSDETKAQQMQNKIPLKRFAQPEEVADAVLYLLSDRASMITGTNLPIDGGFTAC</sequence>
<organism evidence="6 7">
    <name type="scientific">Tropilaelaps mercedesae</name>
    <dbReference type="NCBI Taxonomy" id="418985"/>
    <lineage>
        <taxon>Eukaryota</taxon>
        <taxon>Metazoa</taxon>
        <taxon>Ecdysozoa</taxon>
        <taxon>Arthropoda</taxon>
        <taxon>Chelicerata</taxon>
        <taxon>Arachnida</taxon>
        <taxon>Acari</taxon>
        <taxon>Parasitiformes</taxon>
        <taxon>Mesostigmata</taxon>
        <taxon>Gamasina</taxon>
        <taxon>Dermanyssoidea</taxon>
        <taxon>Laelapidae</taxon>
        <taxon>Tropilaelaps</taxon>
    </lineage>
</organism>
<name>A0A1V9X8B2_9ACAR</name>
<dbReference type="PANTHER" id="PTHR44252">
    <property type="entry name" value="D-ERYTHRULOSE REDUCTASE"/>
    <property type="match status" value="1"/>
</dbReference>
<comment type="subunit">
    <text evidence="2">Homotetramer.</text>
</comment>
<dbReference type="PRINTS" id="PR00081">
    <property type="entry name" value="GDHRDH"/>
</dbReference>
<dbReference type="OrthoDB" id="1393670at2759"/>
<dbReference type="STRING" id="418985.A0A1V9X8B2"/>
<evidence type="ECO:0000256" key="3">
    <source>
        <dbReference type="ARBA" id="ARBA00022857"/>
    </source>
</evidence>
<keyword evidence="7" id="KW-1185">Reference proteome</keyword>
<evidence type="ECO:0000256" key="1">
    <source>
        <dbReference type="ARBA" id="ARBA00006484"/>
    </source>
</evidence>
<dbReference type="GO" id="GO:0004090">
    <property type="term" value="F:carbonyl reductase (NADPH) activity"/>
    <property type="evidence" value="ECO:0007669"/>
    <property type="project" value="TreeGrafter"/>
</dbReference>
<dbReference type="SUPFAM" id="SSF51735">
    <property type="entry name" value="NAD(P)-binding Rossmann-fold domains"/>
    <property type="match status" value="1"/>
</dbReference>
<dbReference type="GO" id="GO:0005997">
    <property type="term" value="P:xylulose metabolic process"/>
    <property type="evidence" value="ECO:0007669"/>
    <property type="project" value="TreeGrafter"/>
</dbReference>
<evidence type="ECO:0000256" key="2">
    <source>
        <dbReference type="ARBA" id="ARBA00011881"/>
    </source>
</evidence>
<dbReference type="Gene3D" id="3.40.50.720">
    <property type="entry name" value="NAD(P)-binding Rossmann-like Domain"/>
    <property type="match status" value="1"/>
</dbReference>
<feature type="domain" description="Ketoreductase" evidence="5">
    <location>
        <begin position="76"/>
        <end position="246"/>
    </location>
</feature>
<gene>
    <name evidence="6" type="ORF">BIW11_12146</name>
</gene>
<dbReference type="InterPro" id="IPR051737">
    <property type="entry name" value="L-xylulose/Carbonyl_redctase"/>
</dbReference>
<evidence type="ECO:0000313" key="7">
    <source>
        <dbReference type="Proteomes" id="UP000192247"/>
    </source>
</evidence>
<evidence type="ECO:0000313" key="6">
    <source>
        <dbReference type="EMBL" id="OQR69628.1"/>
    </source>
</evidence>
<dbReference type="GO" id="GO:0006006">
    <property type="term" value="P:glucose metabolic process"/>
    <property type="evidence" value="ECO:0007669"/>
    <property type="project" value="TreeGrafter"/>
</dbReference>
<dbReference type="FunFam" id="3.40.50.720:FF:000214">
    <property type="entry name" value="L-xylulose reductase"/>
    <property type="match status" value="1"/>
</dbReference>
<dbReference type="GO" id="GO:0006629">
    <property type="term" value="P:lipid metabolic process"/>
    <property type="evidence" value="ECO:0007669"/>
    <property type="project" value="UniProtKB-ARBA"/>
</dbReference>
<dbReference type="Proteomes" id="UP000192247">
    <property type="component" value="Unassembled WGS sequence"/>
</dbReference>
<comment type="similarity">
    <text evidence="1">Belongs to the short-chain dehydrogenases/reductases (SDR) family.</text>
</comment>
<dbReference type="InParanoid" id="A0A1V9X8B2"/>
<dbReference type="GO" id="GO:0050038">
    <property type="term" value="F:L-xylulose reductase (NADPH) activity"/>
    <property type="evidence" value="ECO:0007669"/>
    <property type="project" value="TreeGrafter"/>
</dbReference>
<evidence type="ECO:0000256" key="4">
    <source>
        <dbReference type="ARBA" id="ARBA00023002"/>
    </source>
</evidence>
<dbReference type="InterPro" id="IPR020904">
    <property type="entry name" value="Sc_DH/Rdtase_CS"/>
</dbReference>
<dbReference type="EMBL" id="MNPL01020315">
    <property type="protein sequence ID" value="OQR69628.1"/>
    <property type="molecule type" value="Genomic_DNA"/>
</dbReference>
<dbReference type="PANTHER" id="PTHR44252:SF3">
    <property type="entry name" value="D-ERYTHRULOSE REDUCTASE-RELATED"/>
    <property type="match status" value="1"/>
</dbReference>
<proteinExistence type="inferred from homology"/>
<keyword evidence="3" id="KW-0521">NADP</keyword>
<dbReference type="InterPro" id="IPR036291">
    <property type="entry name" value="NAD(P)-bd_dom_sf"/>
</dbReference>
<dbReference type="InterPro" id="IPR057326">
    <property type="entry name" value="KR_dom"/>
</dbReference>